<reference evidence="1" key="1">
    <citation type="submission" date="2021-01" db="EMBL/GenBank/DDBJ databases">
        <title>Whole genome shotgun sequence of Virgisporangium aurantiacum NBRC 16421.</title>
        <authorList>
            <person name="Komaki H."/>
            <person name="Tamura T."/>
        </authorList>
    </citation>
    <scope>NUCLEOTIDE SEQUENCE</scope>
    <source>
        <strain evidence="1">NBRC 16421</strain>
    </source>
</reference>
<keyword evidence="2" id="KW-1185">Reference proteome</keyword>
<dbReference type="EMBL" id="BOPG01000024">
    <property type="protein sequence ID" value="GIJ56507.1"/>
    <property type="molecule type" value="Genomic_DNA"/>
</dbReference>
<organism evidence="1 2">
    <name type="scientific">Virgisporangium aurantiacum</name>
    <dbReference type="NCBI Taxonomy" id="175570"/>
    <lineage>
        <taxon>Bacteria</taxon>
        <taxon>Bacillati</taxon>
        <taxon>Actinomycetota</taxon>
        <taxon>Actinomycetes</taxon>
        <taxon>Micromonosporales</taxon>
        <taxon>Micromonosporaceae</taxon>
        <taxon>Virgisporangium</taxon>
    </lineage>
</organism>
<comment type="caution">
    <text evidence="1">The sequence shown here is derived from an EMBL/GenBank/DDBJ whole genome shotgun (WGS) entry which is preliminary data.</text>
</comment>
<protein>
    <submittedName>
        <fullName evidence="1">Uncharacterized protein</fullName>
    </submittedName>
</protein>
<evidence type="ECO:0000313" key="2">
    <source>
        <dbReference type="Proteomes" id="UP000612585"/>
    </source>
</evidence>
<sequence length="53" mass="6036">MLKTERTLAERLAQDMAIVRANRHTHLLPDRPDASRDPILSLAEFRLPSILVS</sequence>
<proteinExistence type="predicted"/>
<name>A0A8J3Z4A7_9ACTN</name>
<dbReference type="Proteomes" id="UP000612585">
    <property type="component" value="Unassembled WGS sequence"/>
</dbReference>
<dbReference type="RefSeq" id="WP_203994959.1">
    <property type="nucleotide sequence ID" value="NZ_BOPG01000024.1"/>
</dbReference>
<gene>
    <name evidence="1" type="ORF">Vau01_040230</name>
</gene>
<evidence type="ECO:0000313" key="1">
    <source>
        <dbReference type="EMBL" id="GIJ56507.1"/>
    </source>
</evidence>
<accession>A0A8J3Z4A7</accession>
<dbReference type="AlphaFoldDB" id="A0A8J3Z4A7"/>